<accession>A0A386KAZ1</accession>
<dbReference type="Proteomes" id="UP000269940">
    <property type="component" value="Segment"/>
</dbReference>
<evidence type="ECO:0000313" key="2">
    <source>
        <dbReference type="Proteomes" id="UP000269940"/>
    </source>
</evidence>
<dbReference type="EMBL" id="MH746814">
    <property type="protein sequence ID" value="AYD82349.1"/>
    <property type="molecule type" value="Genomic_DNA"/>
</dbReference>
<gene>
    <name evidence="1" type="ORF">Aci05_079</name>
</gene>
<protein>
    <submittedName>
        <fullName evidence="1">Uncharacterized protein</fullName>
    </submittedName>
</protein>
<name>A0A386KAZ1_9CAUD</name>
<evidence type="ECO:0000313" key="1">
    <source>
        <dbReference type="EMBL" id="AYD82349.1"/>
    </source>
</evidence>
<reference evidence="1 2" key="1">
    <citation type="submission" date="2018-08" db="EMBL/GenBank/DDBJ databases">
        <title>Complete genome sequence of five Acinetobacter baumannii phages from Abidjan, Cote d'Ivoire.</title>
        <authorList>
            <person name="Essoh C."/>
            <person name="Vernadet J.-P."/>
            <person name="Vergnaud G."/>
            <person name="Resch G."/>
            <person name="Pourcel C."/>
        </authorList>
    </citation>
    <scope>NUCLEOTIDE SEQUENCE [LARGE SCALE GENOMIC DNA]</scope>
</reference>
<proteinExistence type="predicted"/>
<organism evidence="1 2">
    <name type="scientific">Acinetobacter phage vB_AbaM_B09_Aci05</name>
    <dbReference type="NCBI Taxonomy" id="2315458"/>
    <lineage>
        <taxon>Viruses</taxon>
        <taxon>Duplodnaviria</taxon>
        <taxon>Heunggongvirae</taxon>
        <taxon>Uroviricota</taxon>
        <taxon>Caudoviricetes</taxon>
        <taxon>Saclayvirus</taxon>
        <taxon>Saclayvirus Aci05</taxon>
    </lineage>
</organism>
<keyword evidence="2" id="KW-1185">Reference proteome</keyword>
<sequence>MSKHVEFGLEEFNKFLEQELYPAVFEFNGACGKDPEKVEDIDDAAEMILNECKRVIEECDETIAAYKARDTKERLDGVVDVYWTSAQLQRLLDVFMVKFPNIIAHMKENYEFDEVLQLNHALGLFPIAITLGQGTILSGHRIALAARRIIANNKQKYTANIEKALDWEKHRPAGVVLRKYEYNGQDFYCLKRTSDDYVVKPHTFEDVKLGDLV</sequence>